<evidence type="ECO:0000256" key="1">
    <source>
        <dbReference type="SAM" id="MobiDB-lite"/>
    </source>
</evidence>
<comment type="caution">
    <text evidence="3">The sequence shown here is derived from an EMBL/GenBank/DDBJ whole genome shotgun (WGS) entry which is preliminary data.</text>
</comment>
<organism evidence="3 4">
    <name type="scientific">Rhizosaccharibacter radicis</name>
    <dbReference type="NCBI Taxonomy" id="2782605"/>
    <lineage>
        <taxon>Bacteria</taxon>
        <taxon>Pseudomonadati</taxon>
        <taxon>Pseudomonadota</taxon>
        <taxon>Alphaproteobacteria</taxon>
        <taxon>Acetobacterales</taxon>
        <taxon>Acetobacteraceae</taxon>
        <taxon>Rhizosaccharibacter</taxon>
    </lineage>
</organism>
<protein>
    <submittedName>
        <fullName evidence="3">Uncharacterized protein</fullName>
    </submittedName>
</protein>
<feature type="signal peptide" evidence="2">
    <location>
        <begin position="1"/>
        <end position="20"/>
    </location>
</feature>
<dbReference type="Proteomes" id="UP001524547">
    <property type="component" value="Unassembled WGS sequence"/>
</dbReference>
<keyword evidence="2" id="KW-0732">Signal</keyword>
<feature type="compositionally biased region" description="Polar residues" evidence="1">
    <location>
        <begin position="89"/>
        <end position="99"/>
    </location>
</feature>
<reference evidence="3 4" key="1">
    <citation type="submission" date="2022-06" db="EMBL/GenBank/DDBJ databases">
        <title>Rhizosaccharibacter gen. nov. sp. nov. KSS12, endophytic bacteria isolated from sugarcane.</title>
        <authorList>
            <person name="Pitiwittayakul N."/>
        </authorList>
    </citation>
    <scope>NUCLEOTIDE SEQUENCE [LARGE SCALE GENOMIC DNA]</scope>
    <source>
        <strain evidence="3 4">KSS12</strain>
    </source>
</reference>
<feature type="region of interest" description="Disordered" evidence="1">
    <location>
        <begin position="89"/>
        <end position="109"/>
    </location>
</feature>
<name>A0ABT1W101_9PROT</name>
<evidence type="ECO:0000256" key="2">
    <source>
        <dbReference type="SAM" id="SignalP"/>
    </source>
</evidence>
<dbReference type="RefSeq" id="WP_422920888.1">
    <property type="nucleotide sequence ID" value="NZ_JAMZEJ010000009.1"/>
</dbReference>
<evidence type="ECO:0000313" key="3">
    <source>
        <dbReference type="EMBL" id="MCQ8242135.1"/>
    </source>
</evidence>
<sequence>MSARAVPLILLLPLAACSGADTRTGVSADAQCIHRLYDYPLRQMPFQAAAGSCAPNRPLDLTGDAYFQQLATSLNVPFVAKDKGRPITLTGSRLATPSDQLPPPTLQLR</sequence>
<proteinExistence type="predicted"/>
<keyword evidence="4" id="KW-1185">Reference proteome</keyword>
<evidence type="ECO:0000313" key="4">
    <source>
        <dbReference type="Proteomes" id="UP001524547"/>
    </source>
</evidence>
<gene>
    <name evidence="3" type="ORF">NFI88_14955</name>
</gene>
<feature type="compositionally biased region" description="Pro residues" evidence="1">
    <location>
        <begin position="100"/>
        <end position="109"/>
    </location>
</feature>
<feature type="chain" id="PRO_5046663181" evidence="2">
    <location>
        <begin position="21"/>
        <end position="109"/>
    </location>
</feature>
<accession>A0ABT1W101</accession>
<dbReference type="EMBL" id="JAMZEJ010000009">
    <property type="protein sequence ID" value="MCQ8242135.1"/>
    <property type="molecule type" value="Genomic_DNA"/>
</dbReference>